<name>A0AAN5CIK4_9BILA</name>
<comment type="caution">
    <text evidence="2">The sequence shown here is derived from an EMBL/GenBank/DDBJ whole genome shotgun (WGS) entry which is preliminary data.</text>
</comment>
<feature type="transmembrane region" description="Helical" evidence="1">
    <location>
        <begin position="7"/>
        <end position="28"/>
    </location>
</feature>
<evidence type="ECO:0000313" key="3">
    <source>
        <dbReference type="Proteomes" id="UP001328107"/>
    </source>
</evidence>
<sequence length="289" mass="33009">FRSLIYAVVLQLVLMFMMSFVFCAWAVAVVEYQHNGYLEHAEVLQILADRPLAFWITLPTKVLPDKHSSYLFLAYLLFTINSLGYVITTGEYLLVSMMRGLPFLVRVNKVILRATSLLMLAAASTILTPLLLDSHVFKNAEVHYVYLTMMLVVILYEMTIFIYVYGLQRVLVNLKVVYRTDKKGAIIFSRLTPYLKFIYRYILSWLIMLGLAHATNFYVLNRFSMVNNINISVLITPWIVGLYKIGRHAQTTHPVVTLFRCDARFGPAAVADRKTASIEENKMGAAGLQ</sequence>
<evidence type="ECO:0000256" key="1">
    <source>
        <dbReference type="SAM" id="Phobius"/>
    </source>
</evidence>
<evidence type="ECO:0000313" key="2">
    <source>
        <dbReference type="EMBL" id="GMR45093.1"/>
    </source>
</evidence>
<feature type="transmembrane region" description="Helical" evidence="1">
    <location>
        <begin position="110"/>
        <end position="132"/>
    </location>
</feature>
<organism evidence="2 3">
    <name type="scientific">Pristionchus mayeri</name>
    <dbReference type="NCBI Taxonomy" id="1317129"/>
    <lineage>
        <taxon>Eukaryota</taxon>
        <taxon>Metazoa</taxon>
        <taxon>Ecdysozoa</taxon>
        <taxon>Nematoda</taxon>
        <taxon>Chromadorea</taxon>
        <taxon>Rhabditida</taxon>
        <taxon>Rhabditina</taxon>
        <taxon>Diplogasteromorpha</taxon>
        <taxon>Diplogasteroidea</taxon>
        <taxon>Neodiplogasteridae</taxon>
        <taxon>Pristionchus</taxon>
    </lineage>
</organism>
<keyword evidence="1" id="KW-0472">Membrane</keyword>
<keyword evidence="1" id="KW-0812">Transmembrane</keyword>
<protein>
    <submittedName>
        <fullName evidence="2">Uncharacterized protein</fullName>
    </submittedName>
</protein>
<keyword evidence="3" id="KW-1185">Reference proteome</keyword>
<feature type="transmembrane region" description="Helical" evidence="1">
    <location>
        <begin position="198"/>
        <end position="219"/>
    </location>
</feature>
<feature type="non-terminal residue" evidence="2">
    <location>
        <position position="1"/>
    </location>
</feature>
<feature type="transmembrane region" description="Helical" evidence="1">
    <location>
        <begin position="70"/>
        <end position="89"/>
    </location>
</feature>
<dbReference type="Proteomes" id="UP001328107">
    <property type="component" value="Unassembled WGS sequence"/>
</dbReference>
<dbReference type="AlphaFoldDB" id="A0AAN5CIK4"/>
<gene>
    <name evidence="2" type="ORF">PMAYCL1PPCAC_15288</name>
</gene>
<feature type="transmembrane region" description="Helical" evidence="1">
    <location>
        <begin position="225"/>
        <end position="243"/>
    </location>
</feature>
<proteinExistence type="predicted"/>
<feature type="transmembrane region" description="Helical" evidence="1">
    <location>
        <begin position="144"/>
        <end position="165"/>
    </location>
</feature>
<dbReference type="EMBL" id="BTRK01000004">
    <property type="protein sequence ID" value="GMR45093.1"/>
    <property type="molecule type" value="Genomic_DNA"/>
</dbReference>
<reference evidence="3" key="1">
    <citation type="submission" date="2022-10" db="EMBL/GenBank/DDBJ databases">
        <title>Genome assembly of Pristionchus species.</title>
        <authorList>
            <person name="Yoshida K."/>
            <person name="Sommer R.J."/>
        </authorList>
    </citation>
    <scope>NUCLEOTIDE SEQUENCE [LARGE SCALE GENOMIC DNA]</scope>
    <source>
        <strain evidence="3">RS5460</strain>
    </source>
</reference>
<keyword evidence="1" id="KW-1133">Transmembrane helix</keyword>
<accession>A0AAN5CIK4</accession>